<name>A0A165GDM7_9APHY</name>
<proteinExistence type="predicted"/>
<dbReference type="RefSeq" id="XP_040767942.1">
    <property type="nucleotide sequence ID" value="XM_040908198.1"/>
</dbReference>
<dbReference type="Proteomes" id="UP000076871">
    <property type="component" value="Unassembled WGS sequence"/>
</dbReference>
<evidence type="ECO:0000256" key="1">
    <source>
        <dbReference type="SAM" id="SignalP"/>
    </source>
</evidence>
<dbReference type="AlphaFoldDB" id="A0A165GDM7"/>
<sequence>MIFFFQFWIWQAFSSLALHSITNVDDAGLFTPPGENKFRHSSAAVPPLREEAGGKSKMSVTIHCVAVASRRFPSAQPFVDISMGADISYENVLLGCCTGGVRRPNDVSPRAGPDP</sequence>
<organism evidence="2 3">
    <name type="scientific">Laetiporus sulphureus 93-53</name>
    <dbReference type="NCBI Taxonomy" id="1314785"/>
    <lineage>
        <taxon>Eukaryota</taxon>
        <taxon>Fungi</taxon>
        <taxon>Dikarya</taxon>
        <taxon>Basidiomycota</taxon>
        <taxon>Agaricomycotina</taxon>
        <taxon>Agaricomycetes</taxon>
        <taxon>Polyporales</taxon>
        <taxon>Laetiporus</taxon>
    </lineage>
</organism>
<feature type="signal peptide" evidence="1">
    <location>
        <begin position="1"/>
        <end position="17"/>
    </location>
</feature>
<feature type="chain" id="PRO_5007858165" description="Secreted protein" evidence="1">
    <location>
        <begin position="18"/>
        <end position="115"/>
    </location>
</feature>
<protein>
    <recommendedName>
        <fullName evidence="4">Secreted protein</fullName>
    </recommendedName>
</protein>
<evidence type="ECO:0000313" key="2">
    <source>
        <dbReference type="EMBL" id="KZT10202.1"/>
    </source>
</evidence>
<gene>
    <name evidence="2" type="ORF">LAESUDRAFT_722379</name>
</gene>
<keyword evidence="1" id="KW-0732">Signal</keyword>
<evidence type="ECO:0000313" key="3">
    <source>
        <dbReference type="Proteomes" id="UP000076871"/>
    </source>
</evidence>
<accession>A0A165GDM7</accession>
<dbReference type="GeneID" id="63825227"/>
<reference evidence="2 3" key="1">
    <citation type="journal article" date="2016" name="Mol. Biol. Evol.">
        <title>Comparative Genomics of Early-Diverging Mushroom-Forming Fungi Provides Insights into the Origins of Lignocellulose Decay Capabilities.</title>
        <authorList>
            <person name="Nagy L.G."/>
            <person name="Riley R."/>
            <person name="Tritt A."/>
            <person name="Adam C."/>
            <person name="Daum C."/>
            <person name="Floudas D."/>
            <person name="Sun H."/>
            <person name="Yadav J.S."/>
            <person name="Pangilinan J."/>
            <person name="Larsson K.H."/>
            <person name="Matsuura K."/>
            <person name="Barry K."/>
            <person name="Labutti K."/>
            <person name="Kuo R."/>
            <person name="Ohm R.A."/>
            <person name="Bhattacharya S.S."/>
            <person name="Shirouzu T."/>
            <person name="Yoshinaga Y."/>
            <person name="Martin F.M."/>
            <person name="Grigoriev I.V."/>
            <person name="Hibbett D.S."/>
        </authorList>
    </citation>
    <scope>NUCLEOTIDE SEQUENCE [LARGE SCALE GENOMIC DNA]</scope>
    <source>
        <strain evidence="2 3">93-53</strain>
    </source>
</reference>
<evidence type="ECO:0008006" key="4">
    <source>
        <dbReference type="Google" id="ProtNLM"/>
    </source>
</evidence>
<dbReference type="InParanoid" id="A0A165GDM7"/>
<dbReference type="EMBL" id="KV427610">
    <property type="protein sequence ID" value="KZT10202.1"/>
    <property type="molecule type" value="Genomic_DNA"/>
</dbReference>
<keyword evidence="3" id="KW-1185">Reference proteome</keyword>